<gene>
    <name evidence="2" type="ORF">T9R20_13710</name>
</gene>
<dbReference type="Proteomes" id="UP001324533">
    <property type="component" value="Chromosome"/>
</dbReference>
<evidence type="ECO:0000313" key="2">
    <source>
        <dbReference type="EMBL" id="WQB69741.1"/>
    </source>
</evidence>
<proteinExistence type="predicted"/>
<feature type="transmembrane region" description="Helical" evidence="1">
    <location>
        <begin position="6"/>
        <end position="31"/>
    </location>
</feature>
<keyword evidence="3" id="KW-1185">Reference proteome</keyword>
<evidence type="ECO:0000313" key="3">
    <source>
        <dbReference type="Proteomes" id="UP001324533"/>
    </source>
</evidence>
<feature type="transmembrane region" description="Helical" evidence="1">
    <location>
        <begin position="43"/>
        <end position="62"/>
    </location>
</feature>
<sequence>MTELLASPILLFVSLGALGLAIVTWVISAFGISSVGARRRLRAVTAVAIAVALAIIVARFVVLGG</sequence>
<evidence type="ECO:0000256" key="1">
    <source>
        <dbReference type="SAM" id="Phobius"/>
    </source>
</evidence>
<accession>A0ABZ0V8U6</accession>
<reference evidence="2 3" key="1">
    <citation type="submission" date="2023-06" db="EMBL/GenBank/DDBJ databases">
        <title>Rock-solubilizing bacteria, Microbacterium invictum, promotes re-establishment of vegetation in rocky wasteland by accelerating rock bio-weathering and reshaping soil bacterial community.</title>
        <authorList>
            <person name="Liu C."/>
        </authorList>
    </citation>
    <scope>NUCLEOTIDE SEQUENCE [LARGE SCALE GENOMIC DNA]</scope>
    <source>
        <strain evidence="2 3">X-18</strain>
    </source>
</reference>
<keyword evidence="1" id="KW-0812">Transmembrane</keyword>
<dbReference type="EMBL" id="CP139779">
    <property type="protein sequence ID" value="WQB69741.1"/>
    <property type="molecule type" value="Genomic_DNA"/>
</dbReference>
<dbReference type="RefSeq" id="WP_322409863.1">
    <property type="nucleotide sequence ID" value="NZ_CP139779.1"/>
</dbReference>
<keyword evidence="1" id="KW-1133">Transmembrane helix</keyword>
<keyword evidence="1" id="KW-0472">Membrane</keyword>
<name>A0ABZ0V8U6_9MICO</name>
<protein>
    <submittedName>
        <fullName evidence="2">Uncharacterized protein</fullName>
    </submittedName>
</protein>
<organism evidence="2 3">
    <name type="scientific">Microbacterium invictum</name>
    <dbReference type="NCBI Taxonomy" id="515415"/>
    <lineage>
        <taxon>Bacteria</taxon>
        <taxon>Bacillati</taxon>
        <taxon>Actinomycetota</taxon>
        <taxon>Actinomycetes</taxon>
        <taxon>Micrococcales</taxon>
        <taxon>Microbacteriaceae</taxon>
        <taxon>Microbacterium</taxon>
    </lineage>
</organism>